<sequence length="132" mass="16178">MKRINERNYKQLAYFCRKIFKERKFVSEREFNLLIQQQLNPCSTRYRRYMMSLELIALQNRLIVPGKNLKYFKLADYQAMNRLRKKGRVTITDYKIKFIPTDRKAVHDFPENWNLLSKERGILIFELKNNHE</sequence>
<keyword evidence="2" id="KW-1185">Reference proteome</keyword>
<dbReference type="Proteomes" id="UP001629058">
    <property type="component" value="Unassembled WGS sequence"/>
</dbReference>
<dbReference type="EMBL" id="JBELPY010000009">
    <property type="protein sequence ID" value="MFL9835016.1"/>
    <property type="molecule type" value="Genomic_DNA"/>
</dbReference>
<proteinExistence type="predicted"/>
<name>A0ABW8Y4B9_9FLAO</name>
<evidence type="ECO:0000313" key="2">
    <source>
        <dbReference type="Proteomes" id="UP001629058"/>
    </source>
</evidence>
<reference evidence="1 2" key="1">
    <citation type="submission" date="2024-06" db="EMBL/GenBank/DDBJ databases">
        <authorList>
            <person name="Kaempfer P."/>
            <person name="Viver T."/>
        </authorList>
    </citation>
    <scope>NUCLEOTIDE SEQUENCE [LARGE SCALE GENOMIC DNA]</scope>
    <source>
        <strain evidence="1 2">ST-37</strain>
    </source>
</reference>
<comment type="caution">
    <text evidence="1">The sequence shown here is derived from an EMBL/GenBank/DDBJ whole genome shotgun (WGS) entry which is preliminary data.</text>
</comment>
<gene>
    <name evidence="1" type="ORF">ABS765_13380</name>
</gene>
<protein>
    <submittedName>
        <fullName evidence="1">Uncharacterized protein</fullName>
    </submittedName>
</protein>
<evidence type="ECO:0000313" key="1">
    <source>
        <dbReference type="EMBL" id="MFL9835016.1"/>
    </source>
</evidence>
<dbReference type="RefSeq" id="WP_408091353.1">
    <property type="nucleotide sequence ID" value="NZ_JBELPY010000009.1"/>
</dbReference>
<accession>A0ABW8Y4B9</accession>
<organism evidence="1 2">
    <name type="scientific">Chryseobacterium terrae</name>
    <dbReference type="NCBI Taxonomy" id="3163299"/>
    <lineage>
        <taxon>Bacteria</taxon>
        <taxon>Pseudomonadati</taxon>
        <taxon>Bacteroidota</taxon>
        <taxon>Flavobacteriia</taxon>
        <taxon>Flavobacteriales</taxon>
        <taxon>Weeksellaceae</taxon>
        <taxon>Chryseobacterium group</taxon>
        <taxon>Chryseobacterium</taxon>
    </lineage>
</organism>